<proteinExistence type="predicted"/>
<name>A0A077F4K2_9PSED</name>
<dbReference type="Proteomes" id="UP000028931">
    <property type="component" value="Chromosome"/>
</dbReference>
<reference evidence="1 2" key="1">
    <citation type="submission" date="2014-07" db="EMBL/GenBank/DDBJ databases">
        <authorList>
            <person name="Lee K."/>
            <person name="Lim J.Y."/>
            <person name="Hwang I."/>
        </authorList>
    </citation>
    <scope>NUCLEOTIDE SEQUENCE [LARGE SCALE GENOMIC DNA]</scope>
    <source>
        <strain evidence="1 2">KL28</strain>
    </source>
</reference>
<evidence type="ECO:0000313" key="2">
    <source>
        <dbReference type="Proteomes" id="UP000028931"/>
    </source>
</evidence>
<gene>
    <name evidence="1" type="ORF">PSAKL28_11720</name>
</gene>
<dbReference type="HOGENOM" id="CLU_2846437_0_0_6"/>
<dbReference type="AlphaFoldDB" id="A0A077F4K2"/>
<evidence type="ECO:0000313" key="1">
    <source>
        <dbReference type="EMBL" id="AIL60398.1"/>
    </source>
</evidence>
<dbReference type="KEGG" id="palk:PSAKL28_11720"/>
<organism evidence="1 2">
    <name type="scientific">Pseudomonas alkylphenolica</name>
    <dbReference type="NCBI Taxonomy" id="237609"/>
    <lineage>
        <taxon>Bacteria</taxon>
        <taxon>Pseudomonadati</taxon>
        <taxon>Pseudomonadota</taxon>
        <taxon>Gammaproteobacteria</taxon>
        <taxon>Pseudomonadales</taxon>
        <taxon>Pseudomonadaceae</taxon>
        <taxon>Pseudomonas</taxon>
    </lineage>
</organism>
<accession>A0A077F4K2</accession>
<sequence>MPIRRSGNFDLNAGVVRLTQEKLAGFLDETELAQTEVKLVEGKISFVAPESVLEKIREYFGQPAG</sequence>
<protein>
    <submittedName>
        <fullName evidence="1">Uncharacterized protein</fullName>
    </submittedName>
</protein>
<dbReference type="EMBL" id="CP009048">
    <property type="protein sequence ID" value="AIL60398.1"/>
    <property type="molecule type" value="Genomic_DNA"/>
</dbReference>